<dbReference type="EMBL" id="AWVF01000095">
    <property type="protein sequence ID" value="ERJ96788.1"/>
    <property type="molecule type" value="Genomic_DNA"/>
</dbReference>
<evidence type="ECO:0000313" key="2">
    <source>
        <dbReference type="EMBL" id="ERJ96788.1"/>
    </source>
</evidence>
<keyword evidence="3" id="KW-1185">Reference proteome</keyword>
<dbReference type="InterPro" id="IPR025466">
    <property type="entry name" value="DUF4317"/>
</dbReference>
<sequence length="404" mass="45292">MNKKELSEIRKNFSDTSDLFVLNQVATAFVDSEKNIRCQTSRAYHNIASEESDCLMATLKRVLAGTLGKGLLEYEFPKEAYEEGGSQAILYEALQSKLEDETAVTTLMEQIVRNMDYVSTYAILVGHCTYTVFQKSKSDELDPYQSHDYRFLVAAICPVEVRVDGLIYNEDDNAIEKKNVYDRIVAEIPTDGFVYPTFTGRGPDVNHVLYSAHKPKDVNISIIENVLGCPFNRTAQEQKETFQSMMQEIVSDELSYSVITGVNEKLRDIAAEYANEPDLPIVDDIHVRDILLDSGVSQERAEEMQMAYREATQDKPITVNNLIDNKTTISVDGITVSIGKDATDKVRTQCVDGRRYLLIDLDDPAVEINGLTARIAELQPEPTEPESDLTDLPEAEPESDETAV</sequence>
<dbReference type="Proteomes" id="UP000016662">
    <property type="component" value="Unassembled WGS sequence"/>
</dbReference>
<protein>
    <recommendedName>
        <fullName evidence="4">DUF4317 domain-containing protein</fullName>
    </recommendedName>
</protein>
<accession>U2MBW0</accession>
<dbReference type="PATRIC" id="fig|411473.3.peg.683"/>
<organism evidence="2 3">
    <name type="scientific">Ruminococcus callidus ATCC 27760</name>
    <dbReference type="NCBI Taxonomy" id="411473"/>
    <lineage>
        <taxon>Bacteria</taxon>
        <taxon>Bacillati</taxon>
        <taxon>Bacillota</taxon>
        <taxon>Clostridia</taxon>
        <taxon>Eubacteriales</taxon>
        <taxon>Oscillospiraceae</taxon>
        <taxon>Ruminococcus</taxon>
    </lineage>
</organism>
<feature type="region of interest" description="Disordered" evidence="1">
    <location>
        <begin position="377"/>
        <end position="404"/>
    </location>
</feature>
<dbReference type="HOGENOM" id="CLU_044566_1_0_9"/>
<dbReference type="RefSeq" id="WP_021682299.1">
    <property type="nucleotide sequence ID" value="NZ_KI260408.1"/>
</dbReference>
<name>U2MBW0_9FIRM</name>
<proteinExistence type="predicted"/>
<evidence type="ECO:0000256" key="1">
    <source>
        <dbReference type="SAM" id="MobiDB-lite"/>
    </source>
</evidence>
<comment type="caution">
    <text evidence="2">The sequence shown here is derived from an EMBL/GenBank/DDBJ whole genome shotgun (WGS) entry which is preliminary data.</text>
</comment>
<evidence type="ECO:0000313" key="3">
    <source>
        <dbReference type="Proteomes" id="UP000016662"/>
    </source>
</evidence>
<dbReference type="eggNOG" id="ENOG502Z7TS">
    <property type="taxonomic scope" value="Bacteria"/>
</dbReference>
<dbReference type="Pfam" id="PF14199">
    <property type="entry name" value="DUF4317"/>
    <property type="match status" value="1"/>
</dbReference>
<dbReference type="STRING" id="411473.RUMCAL_00837"/>
<feature type="compositionally biased region" description="Acidic residues" evidence="1">
    <location>
        <begin position="383"/>
        <end position="404"/>
    </location>
</feature>
<gene>
    <name evidence="2" type="ORF">RUMCAL_00837</name>
</gene>
<reference evidence="2 3" key="1">
    <citation type="submission" date="2013-07" db="EMBL/GenBank/DDBJ databases">
        <authorList>
            <person name="Weinstock G."/>
            <person name="Sodergren E."/>
            <person name="Wylie T."/>
            <person name="Fulton L."/>
            <person name="Fulton R."/>
            <person name="Fronick C."/>
            <person name="O'Laughlin M."/>
            <person name="Godfrey J."/>
            <person name="Miner T."/>
            <person name="Herter B."/>
            <person name="Appelbaum E."/>
            <person name="Cordes M."/>
            <person name="Lek S."/>
            <person name="Wollam A."/>
            <person name="Pepin K.H."/>
            <person name="Palsikar V.B."/>
            <person name="Mitreva M."/>
            <person name="Wilson R.K."/>
        </authorList>
    </citation>
    <scope>NUCLEOTIDE SEQUENCE [LARGE SCALE GENOMIC DNA]</scope>
    <source>
        <strain evidence="2 3">ATCC 27760</strain>
    </source>
</reference>
<dbReference type="AlphaFoldDB" id="U2MBW0"/>
<dbReference type="OrthoDB" id="1642058at2"/>
<evidence type="ECO:0008006" key="4">
    <source>
        <dbReference type="Google" id="ProtNLM"/>
    </source>
</evidence>